<dbReference type="PANTHER" id="PTHR13693">
    <property type="entry name" value="CLASS II AMINOTRANSFERASE/8-AMINO-7-OXONONANOATE SYNTHASE"/>
    <property type="match status" value="1"/>
</dbReference>
<comment type="cofactor">
    <cofactor evidence="1">
        <name>pyridoxal 5'-phosphate</name>
        <dbReference type="ChEBI" id="CHEBI:597326"/>
    </cofactor>
</comment>
<reference evidence="5 6" key="1">
    <citation type="submission" date="2016-10" db="EMBL/GenBank/DDBJ databases">
        <authorList>
            <person name="de Groot N.N."/>
        </authorList>
    </citation>
    <scope>NUCLEOTIDE SEQUENCE [LARGE SCALE GENOMIC DNA]</scope>
    <source>
        <strain evidence="5 6">DSM 569</strain>
    </source>
</reference>
<dbReference type="AlphaFoldDB" id="A0A1G7TLB8"/>
<evidence type="ECO:0000313" key="6">
    <source>
        <dbReference type="Proteomes" id="UP000183404"/>
    </source>
</evidence>
<dbReference type="Proteomes" id="UP000183404">
    <property type="component" value="Unassembled WGS sequence"/>
</dbReference>
<gene>
    <name evidence="5" type="ORF">SAMN04244560_02221</name>
</gene>
<dbReference type="Pfam" id="PF00155">
    <property type="entry name" value="Aminotran_1_2"/>
    <property type="match status" value="1"/>
</dbReference>
<evidence type="ECO:0000256" key="1">
    <source>
        <dbReference type="ARBA" id="ARBA00001933"/>
    </source>
</evidence>
<name>A0A1G7TLB8_THETY</name>
<dbReference type="InterPro" id="IPR015422">
    <property type="entry name" value="PyrdxlP-dep_Trfase_small"/>
</dbReference>
<proteinExistence type="predicted"/>
<accession>A0A1G7TLB8</accession>
<evidence type="ECO:0000256" key="2">
    <source>
        <dbReference type="ARBA" id="ARBA00011738"/>
    </source>
</evidence>
<evidence type="ECO:0000259" key="4">
    <source>
        <dbReference type="Pfam" id="PF00155"/>
    </source>
</evidence>
<dbReference type="InterPro" id="IPR050087">
    <property type="entry name" value="AON_synthase_class-II"/>
</dbReference>
<dbReference type="EMBL" id="FNBS01000067">
    <property type="protein sequence ID" value="SDG36065.1"/>
    <property type="molecule type" value="Genomic_DNA"/>
</dbReference>
<dbReference type="GO" id="GO:0030170">
    <property type="term" value="F:pyridoxal phosphate binding"/>
    <property type="evidence" value="ECO:0007669"/>
    <property type="project" value="InterPro"/>
</dbReference>
<dbReference type="InterPro" id="IPR015424">
    <property type="entry name" value="PyrdxlP-dep_Trfase"/>
</dbReference>
<dbReference type="InterPro" id="IPR015421">
    <property type="entry name" value="PyrdxlP-dep_Trfase_major"/>
</dbReference>
<keyword evidence="3 5" id="KW-0808">Transferase</keyword>
<dbReference type="GO" id="GO:0016740">
    <property type="term" value="F:transferase activity"/>
    <property type="evidence" value="ECO:0007669"/>
    <property type="project" value="UniProtKB-KW"/>
</dbReference>
<evidence type="ECO:0000256" key="3">
    <source>
        <dbReference type="ARBA" id="ARBA00022679"/>
    </source>
</evidence>
<protein>
    <submittedName>
        <fullName evidence="5">Glycine C-acetyltransferase</fullName>
    </submittedName>
</protein>
<sequence length="411" mass="46314">MPLTRLNEILQKELDELKTEGRAKGKELIIVDVKKPEGEKGPRFFLKGFGDKEFIRMNSNSYLGMQFNEEVIKVEEETARKFGIGPGAVRFISGTYITHRDLEKKLAQFHGREDAMIFSSAYMTVVGIISSLVTPETVIISDELNHNCIINAIRLSRPKERYIYKHLDYKDLENGIKSFIGKAKRAIVVTDGVFSMRGDYADLKKIQEIADRYDKDFEENIITIVDDSHGVGAFGPTGRGTEEITGGKADLLIGTMGKAYGVNGGYVVSNDVITTYLREKTITYIYSNPVTPSEAACVLKVLEILDCKEGQKRLSHLKELAKLFREGIVKLGYETVVSEHPIVPLLVRDATKTIDLVNYLIDNGILATAINYPVVPRGSESIRFQINADHTTFDINYVLNVLERYRKERWS</sequence>
<dbReference type="Gene3D" id="3.90.1150.10">
    <property type="entry name" value="Aspartate Aminotransferase, domain 1"/>
    <property type="match status" value="1"/>
</dbReference>
<comment type="subunit">
    <text evidence="2">Homodimer.</text>
</comment>
<evidence type="ECO:0000313" key="5">
    <source>
        <dbReference type="EMBL" id="SDG36065.1"/>
    </source>
</evidence>
<dbReference type="InterPro" id="IPR004839">
    <property type="entry name" value="Aminotransferase_I/II_large"/>
</dbReference>
<dbReference type="RefSeq" id="WP_019908003.1">
    <property type="nucleotide sequence ID" value="NZ_FNBS01000067.1"/>
</dbReference>
<feature type="domain" description="Aminotransferase class I/classII large" evidence="4">
    <location>
        <begin position="53"/>
        <end position="401"/>
    </location>
</feature>
<dbReference type="SUPFAM" id="SSF53383">
    <property type="entry name" value="PLP-dependent transferases"/>
    <property type="match status" value="1"/>
</dbReference>
<dbReference type="Gene3D" id="3.40.640.10">
    <property type="entry name" value="Type I PLP-dependent aspartate aminotransferase-like (Major domain)"/>
    <property type="match status" value="1"/>
</dbReference>
<organism evidence="5 6">
    <name type="scientific">Thermoanaerobacter thermohydrosulfuricus</name>
    <name type="common">Clostridium thermohydrosulfuricum</name>
    <dbReference type="NCBI Taxonomy" id="1516"/>
    <lineage>
        <taxon>Bacteria</taxon>
        <taxon>Bacillati</taxon>
        <taxon>Bacillota</taxon>
        <taxon>Clostridia</taxon>
        <taxon>Thermoanaerobacterales</taxon>
        <taxon>Thermoanaerobacteraceae</taxon>
        <taxon>Thermoanaerobacter</taxon>
    </lineage>
</organism>